<feature type="compositionally biased region" description="Polar residues" evidence="5">
    <location>
        <begin position="632"/>
        <end position="645"/>
    </location>
</feature>
<dbReference type="Proteomes" id="UP000030071">
    <property type="component" value="Chromosome 1"/>
</dbReference>
<dbReference type="PANTHER" id="PTHR32089">
    <property type="entry name" value="METHYL-ACCEPTING CHEMOTAXIS PROTEIN MCPB"/>
    <property type="match status" value="1"/>
</dbReference>
<dbReference type="PROSITE" id="PS50111">
    <property type="entry name" value="CHEMOTAXIS_TRANSDUC_2"/>
    <property type="match status" value="1"/>
</dbReference>
<sequence>MDTLKKGKLKLSLIHTISAVFITITLLVILLSVTSIKGLERIHLQFSGLSEQALPLAMTNAQLTQNILEQAKQLSYVTQTQDNQTLEDIRQQITSLGSNIAQLTKQILDVSSSLSQTISTQQTDQLLDSIQSLNALSASVMSTQQDILTRQEKIDAEMDGFRYGLGSVGPEMNRISSFLVGDNPESADAANRFIANVSSMESSFVQLMMQSDLSKAQDEYREMKNRLAGVNLAYDDFKEWHPDVVDFASLTAGYDMVLSGFGKDGIVDQILSKLQLVTTQSKQVEDVVITANQVIATLNQISSTAEALIDDSQSVVTGTMETITVVLLVSGVLLVVVILIAWLSLKHWINRGLSNILSNLNKMTNHDLTGKAKLLGPLEMKEIASKLNQVMISTNESISTVTRNCETLYQTAEISHGAAEESNNSLSEQNDSLASMVTTVNQLEASIREISTITAESYEESKSAVALSSQGVTAIEENQARLQALETTLNVNESSMVELDKRVRQIREMVDLISGIAENTNLLALNAAIEAARAGEQGRGFAVVADEVRKLASDTSNQTTNIRDRMNQLVGAAERSRVAVEESRQEMANALESSELVKTTFAEIETAVEHIKARVEQVSVATEEQERATAHVSESITRVSEQGGSTKLQLESMVENSQQVAEIAGQQQSMLHKYAV</sequence>
<dbReference type="Pfam" id="PF00015">
    <property type="entry name" value="MCPsignal"/>
    <property type="match status" value="1"/>
</dbReference>
<dbReference type="PATRIC" id="fig|1051646.9.peg.1577"/>
<evidence type="ECO:0000313" key="9">
    <source>
        <dbReference type="Proteomes" id="UP000030071"/>
    </source>
</evidence>
<keyword evidence="2 4" id="KW-0807">Transducer</keyword>
<evidence type="ECO:0000256" key="4">
    <source>
        <dbReference type="PROSITE-ProRule" id="PRU00284"/>
    </source>
</evidence>
<dbReference type="STRING" id="1051646.IX91_07950"/>
<gene>
    <name evidence="8" type="ORF">IX91_07950</name>
</gene>
<keyword evidence="6" id="KW-0472">Membrane</keyword>
<dbReference type="HOGENOM" id="CLU_000445_107_27_6"/>
<dbReference type="KEGG" id="vtu:IX91_07950"/>
<dbReference type="Gene3D" id="1.10.287.950">
    <property type="entry name" value="Methyl-accepting chemotaxis protein"/>
    <property type="match status" value="1"/>
</dbReference>
<dbReference type="eggNOG" id="COG0840">
    <property type="taxonomic scope" value="Bacteria"/>
</dbReference>
<dbReference type="RefSeq" id="WP_004749503.1">
    <property type="nucleotide sequence ID" value="NZ_CP009354.1"/>
</dbReference>
<evidence type="ECO:0000256" key="5">
    <source>
        <dbReference type="SAM" id="MobiDB-lite"/>
    </source>
</evidence>
<evidence type="ECO:0000256" key="2">
    <source>
        <dbReference type="ARBA" id="ARBA00023224"/>
    </source>
</evidence>
<proteinExistence type="inferred from homology"/>
<keyword evidence="6" id="KW-0812">Transmembrane</keyword>
<protein>
    <submittedName>
        <fullName evidence="8">Chemotaxis protein</fullName>
    </submittedName>
</protein>
<dbReference type="PANTHER" id="PTHR32089:SF120">
    <property type="entry name" value="METHYL-ACCEPTING CHEMOTAXIS PROTEIN TLPQ"/>
    <property type="match status" value="1"/>
</dbReference>
<comment type="subcellular location">
    <subcellularLocation>
        <location evidence="1">Membrane</location>
    </subcellularLocation>
</comment>
<dbReference type="GeneID" id="23444647"/>
<name>A0A0A0SCH5_9VIBR</name>
<keyword evidence="6" id="KW-1133">Transmembrane helix</keyword>
<dbReference type="SMART" id="SM00283">
    <property type="entry name" value="MA"/>
    <property type="match status" value="1"/>
</dbReference>
<dbReference type="AlphaFoldDB" id="A0A0A0SCH5"/>
<dbReference type="InterPro" id="IPR004089">
    <property type="entry name" value="MCPsignal_dom"/>
</dbReference>
<evidence type="ECO:0000256" key="1">
    <source>
        <dbReference type="ARBA" id="ARBA00004370"/>
    </source>
</evidence>
<accession>A0A0A0SCH5</accession>
<dbReference type="SUPFAM" id="SSF58104">
    <property type="entry name" value="Methyl-accepting chemotaxis protein (MCP) signaling domain"/>
    <property type="match status" value="1"/>
</dbReference>
<dbReference type="GO" id="GO:0016020">
    <property type="term" value="C:membrane"/>
    <property type="evidence" value="ECO:0007669"/>
    <property type="project" value="UniProtKB-SubCell"/>
</dbReference>
<dbReference type="GO" id="GO:0007165">
    <property type="term" value="P:signal transduction"/>
    <property type="evidence" value="ECO:0007669"/>
    <property type="project" value="UniProtKB-KW"/>
</dbReference>
<evidence type="ECO:0000259" key="7">
    <source>
        <dbReference type="PROSITE" id="PS50111"/>
    </source>
</evidence>
<evidence type="ECO:0000256" key="6">
    <source>
        <dbReference type="SAM" id="Phobius"/>
    </source>
</evidence>
<feature type="transmembrane region" description="Helical" evidence="6">
    <location>
        <begin position="323"/>
        <end position="345"/>
    </location>
</feature>
<evidence type="ECO:0000313" key="8">
    <source>
        <dbReference type="EMBL" id="AIW14130.1"/>
    </source>
</evidence>
<organism evidence="8 9">
    <name type="scientific">Vibrio tubiashii ATCC 19109</name>
    <dbReference type="NCBI Taxonomy" id="1051646"/>
    <lineage>
        <taxon>Bacteria</taxon>
        <taxon>Pseudomonadati</taxon>
        <taxon>Pseudomonadota</taxon>
        <taxon>Gammaproteobacteria</taxon>
        <taxon>Vibrionales</taxon>
        <taxon>Vibrionaceae</taxon>
        <taxon>Vibrio</taxon>
        <taxon>Vibrio oreintalis group</taxon>
    </lineage>
</organism>
<evidence type="ECO:0000256" key="3">
    <source>
        <dbReference type="ARBA" id="ARBA00029447"/>
    </source>
</evidence>
<comment type="similarity">
    <text evidence="3">Belongs to the methyl-accepting chemotaxis (MCP) protein family.</text>
</comment>
<feature type="region of interest" description="Disordered" evidence="5">
    <location>
        <begin position="624"/>
        <end position="645"/>
    </location>
</feature>
<reference evidence="8 9" key="1">
    <citation type="submission" date="2014-08" db="EMBL/GenBank/DDBJ databases">
        <title>First Complete Genome Sequence of the Shellfish Pathogen Vibrio tubiashii.</title>
        <authorList>
            <person name="Richards G.P."/>
            <person name="Needleman D.S."/>
            <person name="Watson M.A."/>
            <person name="Bono J.L."/>
        </authorList>
    </citation>
    <scope>NUCLEOTIDE SEQUENCE [LARGE SCALE GENOMIC DNA]</scope>
    <source>
        <strain evidence="8 9">ATCC 19109</strain>
    </source>
</reference>
<dbReference type="GO" id="GO:0006935">
    <property type="term" value="P:chemotaxis"/>
    <property type="evidence" value="ECO:0007669"/>
    <property type="project" value="UniProtKB-ARBA"/>
</dbReference>
<dbReference type="EMBL" id="CP009354">
    <property type="protein sequence ID" value="AIW14130.1"/>
    <property type="molecule type" value="Genomic_DNA"/>
</dbReference>
<feature type="transmembrane region" description="Helical" evidence="6">
    <location>
        <begin position="12"/>
        <end position="33"/>
    </location>
</feature>
<feature type="domain" description="Methyl-accepting transducer" evidence="7">
    <location>
        <begin position="404"/>
        <end position="640"/>
    </location>
</feature>